<dbReference type="AlphaFoldDB" id="A0A4R0PIV2"/>
<reference evidence="2 3" key="1">
    <citation type="journal article" date="2015" name="Antonie Van Leeuwenhoek">
        <title>Oricola cellulosilytica gen. nov., sp. nov., a cellulose-degrading bacterium of the family Phyllobacteriaceae isolated from surface seashore water, and emended descriptions of Mesorhizobium loti and Phyllobacterium myrsinacearum.</title>
        <authorList>
            <person name="Hameed A."/>
            <person name="Shahina M."/>
            <person name="Lai W.A."/>
            <person name="Lin S.Y."/>
            <person name="Young L.S."/>
            <person name="Liu Y.C."/>
            <person name="Hsu Y.H."/>
            <person name="Young C.C."/>
        </authorList>
    </citation>
    <scope>NUCLEOTIDE SEQUENCE [LARGE SCALE GENOMIC DNA]</scope>
    <source>
        <strain evidence="2 3">KCTC 52183</strain>
    </source>
</reference>
<name>A0A4R0PIV2_9HYPH</name>
<dbReference type="Gene3D" id="3.90.190.10">
    <property type="entry name" value="Protein tyrosine phosphatase superfamily"/>
    <property type="match status" value="1"/>
</dbReference>
<dbReference type="InterPro" id="IPR005939">
    <property type="entry name" value="BLH_phosphatase-like"/>
</dbReference>
<comment type="caution">
    <text evidence="2">The sequence shown here is derived from an EMBL/GenBank/DDBJ whole genome shotgun (WGS) entry which is preliminary data.</text>
</comment>
<dbReference type="GO" id="GO:0016787">
    <property type="term" value="F:hydrolase activity"/>
    <property type="evidence" value="ECO:0007669"/>
    <property type="project" value="InterPro"/>
</dbReference>
<gene>
    <name evidence="2" type="ORF">E0D97_04370</name>
</gene>
<dbReference type="SUPFAM" id="SSF52799">
    <property type="entry name" value="(Phosphotyrosine protein) phosphatases II"/>
    <property type="match status" value="1"/>
</dbReference>
<evidence type="ECO:0000313" key="3">
    <source>
        <dbReference type="Proteomes" id="UP000291301"/>
    </source>
</evidence>
<dbReference type="NCBIfam" id="TIGR01244">
    <property type="entry name" value="TIGR01244 family sulfur transferase"/>
    <property type="match status" value="1"/>
</dbReference>
<proteinExistence type="predicted"/>
<evidence type="ECO:0000259" key="1">
    <source>
        <dbReference type="Pfam" id="PF04273"/>
    </source>
</evidence>
<dbReference type="Pfam" id="PF04273">
    <property type="entry name" value="BLH_phosphatase"/>
    <property type="match status" value="1"/>
</dbReference>
<dbReference type="InterPro" id="IPR029021">
    <property type="entry name" value="Prot-tyrosine_phosphatase-like"/>
</dbReference>
<protein>
    <submittedName>
        <fullName evidence="2">TIGR01244 family phosphatase</fullName>
    </submittedName>
</protein>
<organism evidence="2 3">
    <name type="scientific">Oricola cellulosilytica</name>
    <dbReference type="NCBI Taxonomy" id="1429082"/>
    <lineage>
        <taxon>Bacteria</taxon>
        <taxon>Pseudomonadati</taxon>
        <taxon>Pseudomonadota</taxon>
        <taxon>Alphaproteobacteria</taxon>
        <taxon>Hyphomicrobiales</taxon>
        <taxon>Ahrensiaceae</taxon>
        <taxon>Oricola</taxon>
    </lineage>
</organism>
<sequence length="119" mass="12614">MTTGVDRGLPADMREIGESFAVSGQISLAHVRAIADAGFSVIICNRPDGEAPDQPGAAQIETEARRLGLAFHYIPVFHSGLTSENVEATRRAVSQADGPIFAYCRSGARSSNLHALTMS</sequence>
<dbReference type="Proteomes" id="UP000291301">
    <property type="component" value="Unassembled WGS sequence"/>
</dbReference>
<dbReference type="EMBL" id="SJST01000001">
    <property type="protein sequence ID" value="TCD16653.1"/>
    <property type="molecule type" value="Genomic_DNA"/>
</dbReference>
<accession>A0A4R0PIV2</accession>
<feature type="domain" description="Beta-lactamase hydrolase-like protein phosphatase-like" evidence="1">
    <location>
        <begin position="12"/>
        <end position="117"/>
    </location>
</feature>
<dbReference type="RefSeq" id="WP_131565702.1">
    <property type="nucleotide sequence ID" value="NZ_JAINFK010000001.1"/>
</dbReference>
<dbReference type="OrthoDB" id="9805710at2"/>
<keyword evidence="3" id="KW-1185">Reference proteome</keyword>
<evidence type="ECO:0000313" key="2">
    <source>
        <dbReference type="EMBL" id="TCD16653.1"/>
    </source>
</evidence>